<dbReference type="EMBL" id="PTJD01000023">
    <property type="protein sequence ID" value="PPK90809.1"/>
    <property type="molecule type" value="Genomic_DNA"/>
</dbReference>
<dbReference type="PANTHER" id="PTHR31299">
    <property type="entry name" value="ESTERASE, PUTATIVE (AFU_ORTHOLOGUE AFUA_1G05850)-RELATED"/>
    <property type="match status" value="1"/>
</dbReference>
<dbReference type="AlphaFoldDB" id="A0A2S6IC29"/>
<keyword evidence="2" id="KW-1185">Reference proteome</keyword>
<dbReference type="Gene3D" id="1.20.1440.30">
    <property type="entry name" value="Biosynthetic Protein domain"/>
    <property type="match status" value="1"/>
</dbReference>
<dbReference type="PIRSF" id="PIRSF036794">
    <property type="entry name" value="UCP_erythr_ester"/>
    <property type="match status" value="1"/>
</dbReference>
<dbReference type="OrthoDB" id="9810066at2"/>
<proteinExistence type="predicted"/>
<name>A0A2S6IC29_9ACTN</name>
<sequence length="438" mass="49149">MTHDVAEPVRRAALPLRGEGDLDPLLERIGDSRFVLLGEASHGTSEYYTWRAALTRRLIEEKGFSFVAVEGDWPDCHRVNCSVTASPGAPEDPADVLRGFGRWPTWMWANEEVVEFTRWLRGHNLALPEDERVGFYGLDVYSLWDSLREALAYLREHSPDEVESALEAFHCLEPYAEDPQTYAEATWLVPATCEEPVVELLSRVRRVSVGTGRERDARFDAEQNARVAAGAEAYYRAMVRGGPDAWNLRDRHMADTLDRLVGHHEETARAPVRAVVWEHNTHIGDARFTNMAKGGMVNVGQLARERHGEDDVVLVGFGSHRGKVLAARAWDAPGRAVPLPSARPGSVEALLHDSDVGPAALFVFPPAQEQPEWLTEVRAHRAVGVVYRPAQDRMRNYVPTVLGRRYDAFCWFDRTGALTPLHEERADGAEDETWPFGE</sequence>
<dbReference type="Pfam" id="PF05139">
    <property type="entry name" value="Erythro_esteras"/>
    <property type="match status" value="1"/>
</dbReference>
<dbReference type="InterPro" id="IPR014622">
    <property type="entry name" value="UCP036794_erythomycin"/>
</dbReference>
<evidence type="ECO:0000313" key="1">
    <source>
        <dbReference type="EMBL" id="PPK90809.1"/>
    </source>
</evidence>
<reference evidence="1 2" key="1">
    <citation type="submission" date="2018-02" db="EMBL/GenBank/DDBJ databases">
        <title>Genomic Encyclopedia of Archaeal and Bacterial Type Strains, Phase II (KMG-II): from individual species to whole genera.</title>
        <authorList>
            <person name="Goeker M."/>
        </authorList>
    </citation>
    <scope>NUCLEOTIDE SEQUENCE [LARGE SCALE GENOMIC DNA]</scope>
    <source>
        <strain evidence="1 2">DSM 22857</strain>
    </source>
</reference>
<dbReference type="InterPro" id="IPR052036">
    <property type="entry name" value="Hydrolase/PRTase-associated"/>
</dbReference>
<protein>
    <submittedName>
        <fullName evidence="1">Erythromycin esterase-like protein</fullName>
    </submittedName>
</protein>
<dbReference type="Gene3D" id="3.30.1870.10">
    <property type="entry name" value="EreA-like, domain 2"/>
    <property type="match status" value="1"/>
</dbReference>
<dbReference type="Gene3D" id="3.40.1660.10">
    <property type="entry name" value="EreA-like (biosynthetic domain)"/>
    <property type="match status" value="1"/>
</dbReference>
<organism evidence="1 2">
    <name type="scientific">Kineococcus xinjiangensis</name>
    <dbReference type="NCBI Taxonomy" id="512762"/>
    <lineage>
        <taxon>Bacteria</taxon>
        <taxon>Bacillati</taxon>
        <taxon>Actinomycetota</taxon>
        <taxon>Actinomycetes</taxon>
        <taxon>Kineosporiales</taxon>
        <taxon>Kineosporiaceae</taxon>
        <taxon>Kineococcus</taxon>
    </lineage>
</organism>
<gene>
    <name evidence="1" type="ORF">CLV92_12313</name>
</gene>
<dbReference type="RefSeq" id="WP_104435805.1">
    <property type="nucleotide sequence ID" value="NZ_PTJD01000023.1"/>
</dbReference>
<accession>A0A2S6IC29</accession>
<dbReference type="Proteomes" id="UP000239485">
    <property type="component" value="Unassembled WGS sequence"/>
</dbReference>
<dbReference type="InterPro" id="IPR007815">
    <property type="entry name" value="Emycin_Estase"/>
</dbReference>
<dbReference type="CDD" id="cd14728">
    <property type="entry name" value="Ere-like"/>
    <property type="match status" value="1"/>
</dbReference>
<dbReference type="GO" id="GO:0046677">
    <property type="term" value="P:response to antibiotic"/>
    <property type="evidence" value="ECO:0007669"/>
    <property type="project" value="InterPro"/>
</dbReference>
<dbReference type="SUPFAM" id="SSF159501">
    <property type="entry name" value="EreA/ChaN-like"/>
    <property type="match status" value="1"/>
</dbReference>
<evidence type="ECO:0000313" key="2">
    <source>
        <dbReference type="Proteomes" id="UP000239485"/>
    </source>
</evidence>
<comment type="caution">
    <text evidence="1">The sequence shown here is derived from an EMBL/GenBank/DDBJ whole genome shotgun (WGS) entry which is preliminary data.</text>
</comment>
<dbReference type="PANTHER" id="PTHR31299:SF0">
    <property type="entry name" value="ESTERASE, PUTATIVE (AFU_ORTHOLOGUE AFUA_1G05850)-RELATED"/>
    <property type="match status" value="1"/>
</dbReference>